<organism evidence="2 3">
    <name type="scientific">Marinobacter lacisalsi</name>
    <dbReference type="NCBI Taxonomy" id="475979"/>
    <lineage>
        <taxon>Bacteria</taxon>
        <taxon>Pseudomonadati</taxon>
        <taxon>Pseudomonadota</taxon>
        <taxon>Gammaproteobacteria</taxon>
        <taxon>Pseudomonadales</taxon>
        <taxon>Marinobacteraceae</taxon>
        <taxon>Marinobacter</taxon>
    </lineage>
</organism>
<keyword evidence="2" id="KW-0808">Transferase</keyword>
<dbReference type="EMBL" id="JBHSDI010000008">
    <property type="protein sequence ID" value="MFC4258501.1"/>
    <property type="molecule type" value="Genomic_DNA"/>
</dbReference>
<name>A0ABV8QDU1_9GAMM</name>
<reference evidence="3" key="1">
    <citation type="journal article" date="2019" name="Int. J. Syst. Evol. Microbiol.">
        <title>The Global Catalogue of Microorganisms (GCM) 10K type strain sequencing project: providing services to taxonomists for standard genome sequencing and annotation.</title>
        <authorList>
            <consortium name="The Broad Institute Genomics Platform"/>
            <consortium name="The Broad Institute Genome Sequencing Center for Infectious Disease"/>
            <person name="Wu L."/>
            <person name="Ma J."/>
        </authorList>
    </citation>
    <scope>NUCLEOTIDE SEQUENCE [LARGE SCALE GENOMIC DNA]</scope>
    <source>
        <strain evidence="3">CECT 7297</strain>
    </source>
</reference>
<evidence type="ECO:0000259" key="1">
    <source>
        <dbReference type="Pfam" id="PF04230"/>
    </source>
</evidence>
<dbReference type="Pfam" id="PF04230">
    <property type="entry name" value="PS_pyruv_trans"/>
    <property type="match status" value="1"/>
</dbReference>
<feature type="domain" description="Polysaccharide pyruvyl transferase" evidence="1">
    <location>
        <begin position="53"/>
        <end position="196"/>
    </location>
</feature>
<dbReference type="RefSeq" id="WP_379886023.1">
    <property type="nucleotide sequence ID" value="NZ_JBHSDI010000008.1"/>
</dbReference>
<evidence type="ECO:0000313" key="3">
    <source>
        <dbReference type="Proteomes" id="UP001595798"/>
    </source>
</evidence>
<protein>
    <submittedName>
        <fullName evidence="2">Polysaccharide pyruvyl transferase family protein</fullName>
        <ecNumber evidence="2">2.4.-.-</ecNumber>
    </submittedName>
</protein>
<proteinExistence type="predicted"/>
<accession>A0ABV8QDU1</accession>
<keyword evidence="3" id="KW-1185">Reference proteome</keyword>
<gene>
    <name evidence="2" type="ORF">ACFOZ5_05550</name>
</gene>
<dbReference type="EC" id="2.4.-.-" evidence="2"/>
<evidence type="ECO:0000313" key="2">
    <source>
        <dbReference type="EMBL" id="MFC4258501.1"/>
    </source>
</evidence>
<dbReference type="GO" id="GO:0016757">
    <property type="term" value="F:glycosyltransferase activity"/>
    <property type="evidence" value="ECO:0007669"/>
    <property type="project" value="UniProtKB-KW"/>
</dbReference>
<comment type="caution">
    <text evidence="2">The sequence shown here is derived from an EMBL/GenBank/DDBJ whole genome shotgun (WGS) entry which is preliminary data.</text>
</comment>
<sequence>MSIFYYDGFSRDGSGSNFGDDINPFLMARLLDHRIVENKNLCVMGVGTLLNDENIKNLSRFSKKIVFSTGAGYGGLTLELDSTWDVVCVRGEGTARTLGVDYEKAICDGAVLLSNYFDVVPESCRVRKVTFIPHIKTHRLAGKVLCQVAESLGINYLSPDINQIDFIEQVSQSRRVITEAMHGAILADTMRVPWLPVHFFEHNQFKWEDWFRSVSLDYYTNAINFSIWNPPGSVIKRAIKAPYQGLKAWGVSERMKEWLTTGEFVLSKDSVLYEKKRQLGERVDYINEKYAVS</sequence>
<dbReference type="Proteomes" id="UP001595798">
    <property type="component" value="Unassembled WGS sequence"/>
</dbReference>
<dbReference type="InterPro" id="IPR007345">
    <property type="entry name" value="Polysacch_pyruvyl_Trfase"/>
</dbReference>
<keyword evidence="2" id="KW-0328">Glycosyltransferase</keyword>